<feature type="transmembrane region" description="Helical" evidence="6">
    <location>
        <begin position="60"/>
        <end position="81"/>
    </location>
</feature>
<evidence type="ECO:0000256" key="5">
    <source>
        <dbReference type="ARBA" id="ARBA00023136"/>
    </source>
</evidence>
<comment type="caution">
    <text evidence="7">The sequence shown here is derived from an EMBL/GenBank/DDBJ whole genome shotgun (WGS) entry which is preliminary data.</text>
</comment>
<dbReference type="AlphaFoldDB" id="A0A916VF72"/>
<evidence type="ECO:0000256" key="6">
    <source>
        <dbReference type="SAM" id="Phobius"/>
    </source>
</evidence>
<keyword evidence="3 6" id="KW-0812">Transmembrane</keyword>
<name>A0A916VF72_9BACL</name>
<keyword evidence="2" id="KW-1003">Cell membrane</keyword>
<feature type="transmembrane region" description="Helical" evidence="6">
    <location>
        <begin position="20"/>
        <end position="53"/>
    </location>
</feature>
<keyword evidence="4 6" id="KW-1133">Transmembrane helix</keyword>
<dbReference type="PANTHER" id="PTHR34857:SF2">
    <property type="entry name" value="SLL0384 PROTEIN"/>
    <property type="match status" value="1"/>
</dbReference>
<proteinExistence type="predicted"/>
<feature type="transmembrane region" description="Helical" evidence="6">
    <location>
        <begin position="222"/>
        <end position="247"/>
    </location>
</feature>
<accession>A0A916VF72</accession>
<reference evidence="7" key="1">
    <citation type="submission" date="2020-08" db="EMBL/GenBank/DDBJ databases">
        <authorList>
            <person name="Uke A."/>
            <person name="Chhe C."/>
            <person name="Baramee S."/>
            <person name="Kosugi A."/>
        </authorList>
    </citation>
    <scope>NUCLEOTIDE SEQUENCE</scope>
    <source>
        <strain evidence="7">DA-C8</strain>
    </source>
</reference>
<evidence type="ECO:0000256" key="4">
    <source>
        <dbReference type="ARBA" id="ARBA00022989"/>
    </source>
</evidence>
<dbReference type="InterPro" id="IPR051611">
    <property type="entry name" value="ECF_transporter_component"/>
</dbReference>
<keyword evidence="8" id="KW-1185">Reference proteome</keyword>
<evidence type="ECO:0000313" key="7">
    <source>
        <dbReference type="EMBL" id="GFR38002.1"/>
    </source>
</evidence>
<dbReference type="Proteomes" id="UP000654993">
    <property type="component" value="Unassembled WGS sequence"/>
</dbReference>
<feature type="transmembrane region" description="Helical" evidence="6">
    <location>
        <begin position="111"/>
        <end position="132"/>
    </location>
</feature>
<sequence length="263" mass="30391">MNFPHRKTWLHRINPSLKLIVFVLLFIIIVMIHNINIMINLTIANLLILFLFSGHPLRRLLLYSSPFLFIFVSSAAAMMFFGQGETTWVKWGLLHITEESFYRGLHIGFRALNFAAVGLLFALTTSPVKLFYSLMQQLKLPPKFSYSFMAGIRLIPIMFEEFQTLRHAAKVRGGLEGRGLRSLYKKIRFYTVPLLAQSIRRAQRIAVAMEAKRFGMESKRTYYYIISYSWYDLLYLILLAAAVSFAYSAGLGMPYFDITDVRA</sequence>
<evidence type="ECO:0000256" key="1">
    <source>
        <dbReference type="ARBA" id="ARBA00004141"/>
    </source>
</evidence>
<dbReference type="Pfam" id="PF02361">
    <property type="entry name" value="CbiQ"/>
    <property type="match status" value="1"/>
</dbReference>
<gene>
    <name evidence="7" type="ORF">PRECH8_12980</name>
</gene>
<dbReference type="InterPro" id="IPR003339">
    <property type="entry name" value="ABC/ECF_trnsptr_transmembrane"/>
</dbReference>
<dbReference type="CDD" id="cd16914">
    <property type="entry name" value="EcfT"/>
    <property type="match status" value="1"/>
</dbReference>
<dbReference type="RefSeq" id="WP_200966261.1">
    <property type="nucleotide sequence ID" value="NZ_BMAQ01000009.1"/>
</dbReference>
<organism evidence="7 8">
    <name type="scientific">Insulibacter thermoxylanivorax</name>
    <dbReference type="NCBI Taxonomy" id="2749268"/>
    <lineage>
        <taxon>Bacteria</taxon>
        <taxon>Bacillati</taxon>
        <taxon>Bacillota</taxon>
        <taxon>Bacilli</taxon>
        <taxon>Bacillales</taxon>
        <taxon>Paenibacillaceae</taxon>
        <taxon>Insulibacter</taxon>
    </lineage>
</organism>
<dbReference type="EMBL" id="BMAQ01000009">
    <property type="protein sequence ID" value="GFR38002.1"/>
    <property type="molecule type" value="Genomic_DNA"/>
</dbReference>
<keyword evidence="5 6" id="KW-0472">Membrane</keyword>
<reference evidence="7" key="2">
    <citation type="journal article" date="2021" name="Data Brief">
        <title>Draft genome sequence data of the facultative, thermophilic, xylanolytic bacterium Paenibacillus sp. strain DA-C8.</title>
        <authorList>
            <person name="Chhe C."/>
            <person name="Uke A."/>
            <person name="Baramee S."/>
            <person name="Ungkulpasvich U."/>
            <person name="Tachaapaikoon C."/>
            <person name="Pason P."/>
            <person name="Waeonukul R."/>
            <person name="Ratanakhanokchai K."/>
            <person name="Kosugi A."/>
        </authorList>
    </citation>
    <scope>NUCLEOTIDE SEQUENCE</scope>
    <source>
        <strain evidence="7">DA-C8</strain>
    </source>
</reference>
<dbReference type="GO" id="GO:0005886">
    <property type="term" value="C:plasma membrane"/>
    <property type="evidence" value="ECO:0007669"/>
    <property type="project" value="UniProtKB-ARBA"/>
</dbReference>
<dbReference type="PANTHER" id="PTHR34857">
    <property type="entry name" value="SLL0384 PROTEIN"/>
    <property type="match status" value="1"/>
</dbReference>
<evidence type="ECO:0000256" key="2">
    <source>
        <dbReference type="ARBA" id="ARBA00022475"/>
    </source>
</evidence>
<protein>
    <submittedName>
        <fullName evidence="7">Energy-coupling factor transporter transmembrane protein EcfT</fullName>
    </submittedName>
</protein>
<comment type="subcellular location">
    <subcellularLocation>
        <location evidence="1">Membrane</location>
        <topology evidence="1">Multi-pass membrane protein</topology>
    </subcellularLocation>
</comment>
<evidence type="ECO:0000313" key="8">
    <source>
        <dbReference type="Proteomes" id="UP000654993"/>
    </source>
</evidence>
<evidence type="ECO:0000256" key="3">
    <source>
        <dbReference type="ARBA" id="ARBA00022692"/>
    </source>
</evidence>